<proteinExistence type="predicted"/>
<gene>
    <name evidence="1" type="ORF">E2C01_010327</name>
</gene>
<reference evidence="1 2" key="1">
    <citation type="submission" date="2019-05" db="EMBL/GenBank/DDBJ databases">
        <title>Another draft genome of Portunus trituberculatus and its Hox gene families provides insights of decapod evolution.</title>
        <authorList>
            <person name="Jeong J.-H."/>
            <person name="Song I."/>
            <person name="Kim S."/>
            <person name="Choi T."/>
            <person name="Kim D."/>
            <person name="Ryu S."/>
            <person name="Kim W."/>
        </authorList>
    </citation>
    <scope>NUCLEOTIDE SEQUENCE [LARGE SCALE GENOMIC DNA]</scope>
    <source>
        <tissue evidence="1">Muscle</tissue>
    </source>
</reference>
<evidence type="ECO:0000313" key="2">
    <source>
        <dbReference type="Proteomes" id="UP000324222"/>
    </source>
</evidence>
<comment type="caution">
    <text evidence="1">The sequence shown here is derived from an EMBL/GenBank/DDBJ whole genome shotgun (WGS) entry which is preliminary data.</text>
</comment>
<name>A0A5B7D848_PORTR</name>
<sequence>MHLLEDLQPGPEVSVQHHGGLLTVVAGRTPGSSDPIHGHRPCFRSSRQAAAWQRKQLLLPWRQRLEVVDRKIRLLFVWGRVNVLEEHPCPESTPVAMPPCCTLRVT</sequence>
<protein>
    <submittedName>
        <fullName evidence="1">Uncharacterized protein</fullName>
    </submittedName>
</protein>
<evidence type="ECO:0000313" key="1">
    <source>
        <dbReference type="EMBL" id="MPC17469.1"/>
    </source>
</evidence>
<accession>A0A5B7D848</accession>
<organism evidence="1 2">
    <name type="scientific">Portunus trituberculatus</name>
    <name type="common">Swimming crab</name>
    <name type="synonym">Neptunus trituberculatus</name>
    <dbReference type="NCBI Taxonomy" id="210409"/>
    <lineage>
        <taxon>Eukaryota</taxon>
        <taxon>Metazoa</taxon>
        <taxon>Ecdysozoa</taxon>
        <taxon>Arthropoda</taxon>
        <taxon>Crustacea</taxon>
        <taxon>Multicrustacea</taxon>
        <taxon>Malacostraca</taxon>
        <taxon>Eumalacostraca</taxon>
        <taxon>Eucarida</taxon>
        <taxon>Decapoda</taxon>
        <taxon>Pleocyemata</taxon>
        <taxon>Brachyura</taxon>
        <taxon>Eubrachyura</taxon>
        <taxon>Portunoidea</taxon>
        <taxon>Portunidae</taxon>
        <taxon>Portuninae</taxon>
        <taxon>Portunus</taxon>
    </lineage>
</organism>
<dbReference type="AlphaFoldDB" id="A0A5B7D848"/>
<keyword evidence="2" id="KW-1185">Reference proteome</keyword>
<dbReference type="Proteomes" id="UP000324222">
    <property type="component" value="Unassembled WGS sequence"/>
</dbReference>
<dbReference type="EMBL" id="VSRR010000591">
    <property type="protein sequence ID" value="MPC17469.1"/>
    <property type="molecule type" value="Genomic_DNA"/>
</dbReference>